<feature type="domain" description="CheB-type methylesterase" evidence="9">
    <location>
        <begin position="184"/>
        <end position="380"/>
    </location>
</feature>
<feature type="region of interest" description="Disordered" evidence="7">
    <location>
        <begin position="157"/>
        <end position="177"/>
    </location>
</feature>
<dbReference type="NCBIfam" id="NF001965">
    <property type="entry name" value="PRK00742.1"/>
    <property type="match status" value="1"/>
</dbReference>
<dbReference type="SUPFAM" id="SSF52172">
    <property type="entry name" value="CheY-like"/>
    <property type="match status" value="1"/>
</dbReference>
<protein>
    <recommendedName>
        <fullName evidence="4">Protein-glutamate methylesterase/protein-glutamine glutaminase</fullName>
        <ecNumber evidence="4">3.1.1.61</ecNumber>
        <ecNumber evidence="4">3.5.1.44</ecNumber>
    </recommendedName>
</protein>
<evidence type="ECO:0000256" key="6">
    <source>
        <dbReference type="PROSITE-ProRule" id="PRU00169"/>
    </source>
</evidence>
<dbReference type="HAMAP" id="MF_00099">
    <property type="entry name" value="CheB_chemtxs"/>
    <property type="match status" value="1"/>
</dbReference>
<keyword evidence="2 4" id="KW-0378">Hydrolase</keyword>
<gene>
    <name evidence="4" type="primary">cheB</name>
    <name evidence="10" type="ORF">V5F30_22620</name>
</gene>
<comment type="PTM">
    <text evidence="4">Phosphorylated by CheA. Phosphorylation of the N-terminal regulatory domain activates the methylesterase activity.</text>
</comment>
<feature type="active site" evidence="4 5">
    <location>
        <position position="322"/>
    </location>
</feature>
<dbReference type="InterPro" id="IPR001789">
    <property type="entry name" value="Sig_transdc_resp-reg_receiver"/>
</dbReference>
<keyword evidence="4" id="KW-0963">Cytoplasm</keyword>
<comment type="similarity">
    <text evidence="4">Belongs to the CheB family.</text>
</comment>
<accession>A0ABW6ZMS9</accession>
<dbReference type="InterPro" id="IPR000673">
    <property type="entry name" value="Sig_transdc_resp-reg_Me-estase"/>
</dbReference>
<comment type="caution">
    <text evidence="10">The sequence shown here is derived from an EMBL/GenBank/DDBJ whole genome shotgun (WGS) entry which is preliminary data.</text>
</comment>
<evidence type="ECO:0000256" key="5">
    <source>
        <dbReference type="PROSITE-ProRule" id="PRU00050"/>
    </source>
</evidence>
<comment type="function">
    <text evidence="4">Involved in chemotaxis. Part of a chemotaxis signal transduction system that modulates chemotaxis in response to various stimuli. Catalyzes the demethylation of specific methylglutamate residues introduced into the chemoreceptors (methyl-accepting chemotaxis proteins or MCP) by CheR. Also mediates the irreversible deamidation of specific glutamine residues to glutamic acid.</text>
</comment>
<name>A0ABW6ZMS9_9HYPH</name>
<evidence type="ECO:0000313" key="10">
    <source>
        <dbReference type="EMBL" id="MFG1255020.1"/>
    </source>
</evidence>
<comment type="catalytic activity">
    <reaction evidence="3 4">
        <text>[protein]-L-glutamate 5-O-methyl ester + H2O = L-glutamyl-[protein] + methanol + H(+)</text>
        <dbReference type="Rhea" id="RHEA:23236"/>
        <dbReference type="Rhea" id="RHEA-COMP:10208"/>
        <dbReference type="Rhea" id="RHEA-COMP:10311"/>
        <dbReference type="ChEBI" id="CHEBI:15377"/>
        <dbReference type="ChEBI" id="CHEBI:15378"/>
        <dbReference type="ChEBI" id="CHEBI:17790"/>
        <dbReference type="ChEBI" id="CHEBI:29973"/>
        <dbReference type="ChEBI" id="CHEBI:82795"/>
        <dbReference type="EC" id="3.1.1.61"/>
    </reaction>
</comment>
<dbReference type="PANTHER" id="PTHR42872">
    <property type="entry name" value="PROTEIN-GLUTAMATE METHYLESTERASE/PROTEIN-GLUTAMINE GLUTAMINASE"/>
    <property type="match status" value="1"/>
</dbReference>
<dbReference type="EC" id="3.5.1.44" evidence="4"/>
<organism evidence="10 11">
    <name type="scientific">Xanthobacter aminoxidans</name>
    <dbReference type="NCBI Taxonomy" id="186280"/>
    <lineage>
        <taxon>Bacteria</taxon>
        <taxon>Pseudomonadati</taxon>
        <taxon>Pseudomonadota</taxon>
        <taxon>Alphaproteobacteria</taxon>
        <taxon>Hyphomicrobiales</taxon>
        <taxon>Xanthobacteraceae</taxon>
        <taxon>Xanthobacter</taxon>
    </lineage>
</organism>
<dbReference type="EMBL" id="JBAFUR010000008">
    <property type="protein sequence ID" value="MFG1255020.1"/>
    <property type="molecule type" value="Genomic_DNA"/>
</dbReference>
<proteinExistence type="inferred from homology"/>
<feature type="active site" evidence="4 5">
    <location>
        <position position="198"/>
    </location>
</feature>
<dbReference type="PIRSF" id="PIRSF000876">
    <property type="entry name" value="RR_chemtxs_CheB"/>
    <property type="match status" value="1"/>
</dbReference>
<dbReference type="InterPro" id="IPR011006">
    <property type="entry name" value="CheY-like_superfamily"/>
</dbReference>
<dbReference type="Gene3D" id="3.40.50.180">
    <property type="entry name" value="Methylesterase CheB, C-terminal domain"/>
    <property type="match status" value="1"/>
</dbReference>
<dbReference type="InterPro" id="IPR035909">
    <property type="entry name" value="CheB_C"/>
</dbReference>
<dbReference type="SMART" id="SM00448">
    <property type="entry name" value="REC"/>
    <property type="match status" value="1"/>
</dbReference>
<feature type="domain" description="Response regulatory" evidence="8">
    <location>
        <begin position="19"/>
        <end position="137"/>
    </location>
</feature>
<evidence type="ECO:0000259" key="9">
    <source>
        <dbReference type="PROSITE" id="PS50122"/>
    </source>
</evidence>
<comment type="domain">
    <text evidence="4">Contains a C-terminal catalytic domain, and an N-terminal region which modulates catalytic activity.</text>
</comment>
<dbReference type="RefSeq" id="WP_394010059.1">
    <property type="nucleotide sequence ID" value="NZ_JBAFUR010000008.1"/>
</dbReference>
<evidence type="ECO:0000259" key="8">
    <source>
        <dbReference type="PROSITE" id="PS50110"/>
    </source>
</evidence>
<sequence>MPQSPAPAASAPGADARIRVMVVDDSVFVRGIVSRWLSEDPAFELVGTFSNGKAALADLDRVQPDVVILDLEMPEMDGLTALPLILRQRRNTTVIVASALSRRGAEVSLKALTLGAADYLPKPDATKGTFATDDFKRELMEKVRSLGLKVLRQAGRAAALPPPSTQPQAAALPSQPRGPIRLRPYSVSDVSLIAVGSSTGGPQALTRLFAVLGPYIDRIPVVITQHMPPTFTALLAEHVTRAAGRQAAEGQDGEALCAGRIYIAPGGKHMLLERDGARTVIRLSDGPAVNFCKPAVDPMFDTVAQIYRRNALALVLTGMGSDGARGAGIIADAGGSVIVQDEETSVVWGMPGATASAGNASEVLPLQAIGPKVIAMLARRRG</sequence>
<dbReference type="Pfam" id="PF01339">
    <property type="entry name" value="CheB_methylest"/>
    <property type="match status" value="1"/>
</dbReference>
<keyword evidence="11" id="KW-1185">Reference proteome</keyword>
<dbReference type="Gene3D" id="3.40.50.2300">
    <property type="match status" value="1"/>
</dbReference>
<feature type="active site" evidence="4 5">
    <location>
        <position position="226"/>
    </location>
</feature>
<dbReference type="GO" id="GO:0008984">
    <property type="term" value="F:protein-glutamate methylesterase activity"/>
    <property type="evidence" value="ECO:0007669"/>
    <property type="project" value="UniProtKB-EC"/>
</dbReference>
<evidence type="ECO:0000256" key="2">
    <source>
        <dbReference type="ARBA" id="ARBA00022801"/>
    </source>
</evidence>
<dbReference type="InterPro" id="IPR008248">
    <property type="entry name" value="CheB-like"/>
</dbReference>
<dbReference type="PROSITE" id="PS50122">
    <property type="entry name" value="CHEB"/>
    <property type="match status" value="1"/>
</dbReference>
<dbReference type="CDD" id="cd16432">
    <property type="entry name" value="CheB_Rec"/>
    <property type="match status" value="1"/>
</dbReference>
<dbReference type="PANTHER" id="PTHR42872:SF3">
    <property type="entry name" value="PROTEIN-GLUTAMATE METHYLESTERASE_PROTEIN-GLUTAMINE GLUTAMINASE 1"/>
    <property type="match status" value="1"/>
</dbReference>
<reference evidence="10 11" key="1">
    <citation type="submission" date="2024-02" db="EMBL/GenBank/DDBJ databases">
        <title>Expansion and revision of Xanthobacter and proposal of Roseixanthobacter gen. nov.</title>
        <authorList>
            <person name="Soltysiak M.P.M."/>
            <person name="Jalihal A."/>
            <person name="Ory A."/>
            <person name="Chrisophersen C."/>
            <person name="Lee A.D."/>
            <person name="Boulton J."/>
            <person name="Springer M."/>
        </authorList>
    </citation>
    <scope>NUCLEOTIDE SEQUENCE [LARGE SCALE GENOMIC DNA]</scope>
    <source>
        <strain evidence="10 11">CB5</strain>
    </source>
</reference>
<dbReference type="Pfam" id="PF00072">
    <property type="entry name" value="Response_reg"/>
    <property type="match status" value="1"/>
</dbReference>
<dbReference type="EC" id="3.1.1.61" evidence="4"/>
<evidence type="ECO:0000256" key="1">
    <source>
        <dbReference type="ARBA" id="ARBA00022500"/>
    </source>
</evidence>
<evidence type="ECO:0000256" key="7">
    <source>
        <dbReference type="SAM" id="MobiDB-lite"/>
    </source>
</evidence>
<evidence type="ECO:0000256" key="3">
    <source>
        <dbReference type="ARBA" id="ARBA00048267"/>
    </source>
</evidence>
<dbReference type="SUPFAM" id="SSF52738">
    <property type="entry name" value="Methylesterase CheB, C-terminal domain"/>
    <property type="match status" value="1"/>
</dbReference>
<dbReference type="Proteomes" id="UP001604043">
    <property type="component" value="Unassembled WGS sequence"/>
</dbReference>
<dbReference type="PROSITE" id="PS50110">
    <property type="entry name" value="RESPONSE_REGULATORY"/>
    <property type="match status" value="1"/>
</dbReference>
<evidence type="ECO:0000256" key="4">
    <source>
        <dbReference type="HAMAP-Rule" id="MF_00099"/>
    </source>
</evidence>
<keyword evidence="1 4" id="KW-0145">Chemotaxis</keyword>
<comment type="catalytic activity">
    <reaction evidence="4">
        <text>L-glutaminyl-[protein] + H2O = L-glutamyl-[protein] + NH4(+)</text>
        <dbReference type="Rhea" id="RHEA:16441"/>
        <dbReference type="Rhea" id="RHEA-COMP:10207"/>
        <dbReference type="Rhea" id="RHEA-COMP:10208"/>
        <dbReference type="ChEBI" id="CHEBI:15377"/>
        <dbReference type="ChEBI" id="CHEBI:28938"/>
        <dbReference type="ChEBI" id="CHEBI:29973"/>
        <dbReference type="ChEBI" id="CHEBI:30011"/>
        <dbReference type="EC" id="3.5.1.44"/>
    </reaction>
</comment>
<dbReference type="CDD" id="cd17541">
    <property type="entry name" value="REC_CheB-like"/>
    <property type="match status" value="1"/>
</dbReference>
<feature type="modified residue" description="4-aspartylphosphate" evidence="4 6">
    <location>
        <position position="70"/>
    </location>
</feature>
<keyword evidence="4 6" id="KW-0597">Phosphoprotein</keyword>
<evidence type="ECO:0000313" key="11">
    <source>
        <dbReference type="Proteomes" id="UP001604043"/>
    </source>
</evidence>
<comment type="subcellular location">
    <subcellularLocation>
        <location evidence="4">Cytoplasm</location>
    </subcellularLocation>
</comment>